<keyword evidence="3" id="KW-1185">Reference proteome</keyword>
<feature type="signal peptide" evidence="1">
    <location>
        <begin position="1"/>
        <end position="22"/>
    </location>
</feature>
<dbReference type="Proteomes" id="UP000276133">
    <property type="component" value="Unassembled WGS sequence"/>
</dbReference>
<proteinExistence type="predicted"/>
<organism evidence="2 3">
    <name type="scientific">Brachionus plicatilis</name>
    <name type="common">Marine rotifer</name>
    <name type="synonym">Brachionus muelleri</name>
    <dbReference type="NCBI Taxonomy" id="10195"/>
    <lineage>
        <taxon>Eukaryota</taxon>
        <taxon>Metazoa</taxon>
        <taxon>Spiralia</taxon>
        <taxon>Gnathifera</taxon>
        <taxon>Rotifera</taxon>
        <taxon>Eurotatoria</taxon>
        <taxon>Monogononta</taxon>
        <taxon>Pseudotrocha</taxon>
        <taxon>Ploima</taxon>
        <taxon>Brachionidae</taxon>
        <taxon>Brachionus</taxon>
    </lineage>
</organism>
<keyword evidence="1" id="KW-0732">Signal</keyword>
<accession>A0A3M7R8U7</accession>
<protein>
    <submittedName>
        <fullName evidence="2">Uncharacterized protein</fullName>
    </submittedName>
</protein>
<name>A0A3M7R8U7_BRAPC</name>
<dbReference type="EMBL" id="REGN01003934">
    <property type="protein sequence ID" value="RNA19977.1"/>
    <property type="molecule type" value="Genomic_DNA"/>
</dbReference>
<evidence type="ECO:0000313" key="3">
    <source>
        <dbReference type="Proteomes" id="UP000276133"/>
    </source>
</evidence>
<gene>
    <name evidence="2" type="ORF">BpHYR1_051518</name>
</gene>
<reference evidence="2 3" key="1">
    <citation type="journal article" date="2018" name="Sci. Rep.">
        <title>Genomic signatures of local adaptation to the degree of environmental predictability in rotifers.</title>
        <authorList>
            <person name="Franch-Gras L."/>
            <person name="Hahn C."/>
            <person name="Garcia-Roger E.M."/>
            <person name="Carmona M.J."/>
            <person name="Serra M."/>
            <person name="Gomez A."/>
        </authorList>
    </citation>
    <scope>NUCLEOTIDE SEQUENCE [LARGE SCALE GENOMIC DNA]</scope>
    <source>
        <strain evidence="2">HYR1</strain>
    </source>
</reference>
<feature type="chain" id="PRO_5018058849" evidence="1">
    <location>
        <begin position="23"/>
        <end position="193"/>
    </location>
</feature>
<comment type="caution">
    <text evidence="2">The sequence shown here is derived from an EMBL/GenBank/DDBJ whole genome shotgun (WGS) entry which is preliminary data.</text>
</comment>
<evidence type="ECO:0000256" key="1">
    <source>
        <dbReference type="SAM" id="SignalP"/>
    </source>
</evidence>
<evidence type="ECO:0000313" key="2">
    <source>
        <dbReference type="EMBL" id="RNA19977.1"/>
    </source>
</evidence>
<sequence length="193" mass="22958">MRELHQIFLIVLFKFLFKLVTSIDSVRYSPFSSQFNNLYDYADAESYGANLFKNLYEHLNTIKHEQNNCNNIPLPKTVLKQKYFNPSYELRKYKYWYPPKDHQYIFVWSQFEVFRNSLFLSFMLQNDNAHFPPGWLYMYLTAAAQLHSMQTIGFNSHKIFKSIKIPFESNELPDLLILIKSGKIISVEVKSNI</sequence>
<dbReference type="AlphaFoldDB" id="A0A3M7R8U7"/>